<dbReference type="AlphaFoldDB" id="A0AAV4UHT3"/>
<sequence>MLSKICYNSRAFRGFNDETALSGGNSSRIPDEVEFMISANINDNNYRKGESLSIVATRSANKVLIENTAN</sequence>
<reference evidence="1 2" key="1">
    <citation type="submission" date="2021-06" db="EMBL/GenBank/DDBJ databases">
        <title>Caerostris extrusa draft genome.</title>
        <authorList>
            <person name="Kono N."/>
            <person name="Arakawa K."/>
        </authorList>
    </citation>
    <scope>NUCLEOTIDE SEQUENCE [LARGE SCALE GENOMIC DNA]</scope>
</reference>
<dbReference type="EMBL" id="BPLR01012883">
    <property type="protein sequence ID" value="GIY57313.1"/>
    <property type="molecule type" value="Genomic_DNA"/>
</dbReference>
<keyword evidence="2" id="KW-1185">Reference proteome</keyword>
<name>A0AAV4UHT3_CAEEX</name>
<dbReference type="Proteomes" id="UP001054945">
    <property type="component" value="Unassembled WGS sequence"/>
</dbReference>
<gene>
    <name evidence="1" type="ORF">CEXT_546521</name>
</gene>
<proteinExistence type="predicted"/>
<protein>
    <submittedName>
        <fullName evidence="1">Uncharacterized protein</fullName>
    </submittedName>
</protein>
<comment type="caution">
    <text evidence="1">The sequence shown here is derived from an EMBL/GenBank/DDBJ whole genome shotgun (WGS) entry which is preliminary data.</text>
</comment>
<accession>A0AAV4UHT3</accession>
<evidence type="ECO:0000313" key="1">
    <source>
        <dbReference type="EMBL" id="GIY57313.1"/>
    </source>
</evidence>
<evidence type="ECO:0000313" key="2">
    <source>
        <dbReference type="Proteomes" id="UP001054945"/>
    </source>
</evidence>
<organism evidence="1 2">
    <name type="scientific">Caerostris extrusa</name>
    <name type="common">Bark spider</name>
    <name type="synonym">Caerostris bankana</name>
    <dbReference type="NCBI Taxonomy" id="172846"/>
    <lineage>
        <taxon>Eukaryota</taxon>
        <taxon>Metazoa</taxon>
        <taxon>Ecdysozoa</taxon>
        <taxon>Arthropoda</taxon>
        <taxon>Chelicerata</taxon>
        <taxon>Arachnida</taxon>
        <taxon>Araneae</taxon>
        <taxon>Araneomorphae</taxon>
        <taxon>Entelegynae</taxon>
        <taxon>Araneoidea</taxon>
        <taxon>Araneidae</taxon>
        <taxon>Caerostris</taxon>
    </lineage>
</organism>